<dbReference type="Proteomes" id="UP000325081">
    <property type="component" value="Unassembled WGS sequence"/>
</dbReference>
<dbReference type="InterPro" id="IPR036249">
    <property type="entry name" value="Thioredoxin-like_sf"/>
</dbReference>
<dbReference type="InterPro" id="IPR002109">
    <property type="entry name" value="Glutaredoxin"/>
</dbReference>
<dbReference type="SUPFAM" id="SSF52833">
    <property type="entry name" value="Thioredoxin-like"/>
    <property type="match status" value="1"/>
</dbReference>
<feature type="domain" description="Glutaredoxin" evidence="1">
    <location>
        <begin position="160"/>
        <end position="226"/>
    </location>
</feature>
<evidence type="ECO:0000313" key="2">
    <source>
        <dbReference type="EMBL" id="GER56679.1"/>
    </source>
</evidence>
<comment type="caution">
    <text evidence="2">The sequence shown here is derived from an EMBL/GenBank/DDBJ whole genome shotgun (WGS) entry which is preliminary data.</text>
</comment>
<evidence type="ECO:0000259" key="1">
    <source>
        <dbReference type="Pfam" id="PF00462"/>
    </source>
</evidence>
<dbReference type="AlphaFoldDB" id="A0A5A7RHP4"/>
<proteinExistence type="predicted"/>
<dbReference type="PANTHER" id="PTHR45669:SF28">
    <property type="entry name" value="GLUTAREDOXIN DOMAIN-CONTAINING PROTEIN"/>
    <property type="match status" value="1"/>
</dbReference>
<evidence type="ECO:0000313" key="3">
    <source>
        <dbReference type="Proteomes" id="UP000325081"/>
    </source>
</evidence>
<name>A0A5A7RHP4_STRAF</name>
<dbReference type="CDD" id="cd03031">
    <property type="entry name" value="GRX_GRX_like"/>
    <property type="match status" value="1"/>
</dbReference>
<gene>
    <name evidence="2" type="ORF">STAS_34414</name>
</gene>
<dbReference type="PANTHER" id="PTHR45669">
    <property type="entry name" value="GLUTAREDOXIN DOMAIN-CONTAINING CYSTEINE-RICH PROTEIN CG12206-RELATED"/>
    <property type="match status" value="1"/>
</dbReference>
<protein>
    <submittedName>
        <fullName evidence="2">Glutaredoxin family protein</fullName>
    </submittedName>
</protein>
<sequence length="304" mass="34080">MKGVKGKLLKKLKTMKSIGYLKPERILQVNALVDGYFNHTSPQKSPKNVNLLVQEPEIIDVAELMKDLDSDDDDDGETLIVSKNSDKENVRPLDDFRRPDPNSRTLFDPHLLAAFERAVTDARVAREVGRRSMINVGKGKKTLDPLTEFEERCPGGGSLVIVYTTSLRGIRKTFEECQRVRSLLENLRVWFVERDISMHAVFKEELWGVLGERAVPPRVFVKGRYVGGAEEVLGLHERGELRPLMLGIPTQDKMRGPCVACLGFRFIVCLTCHGSRKVVPLEGGRDVCSQCNENGVIVCPLCCC</sequence>
<dbReference type="Pfam" id="PF23733">
    <property type="entry name" value="GRXCR1-2_C"/>
    <property type="match status" value="1"/>
</dbReference>
<keyword evidence="3" id="KW-1185">Reference proteome</keyword>
<dbReference type="PROSITE" id="PS51354">
    <property type="entry name" value="GLUTAREDOXIN_2"/>
    <property type="match status" value="1"/>
</dbReference>
<dbReference type="EMBL" id="BKCP01012737">
    <property type="protein sequence ID" value="GER56679.1"/>
    <property type="molecule type" value="Genomic_DNA"/>
</dbReference>
<dbReference type="Pfam" id="PF00462">
    <property type="entry name" value="Glutaredoxin"/>
    <property type="match status" value="1"/>
</dbReference>
<accession>A0A5A7RHP4</accession>
<dbReference type="OrthoDB" id="423313at2759"/>
<dbReference type="Gene3D" id="3.40.30.10">
    <property type="entry name" value="Glutaredoxin"/>
    <property type="match status" value="1"/>
</dbReference>
<organism evidence="2 3">
    <name type="scientific">Striga asiatica</name>
    <name type="common">Asiatic witchweed</name>
    <name type="synonym">Buchnera asiatica</name>
    <dbReference type="NCBI Taxonomy" id="4170"/>
    <lineage>
        <taxon>Eukaryota</taxon>
        <taxon>Viridiplantae</taxon>
        <taxon>Streptophyta</taxon>
        <taxon>Embryophyta</taxon>
        <taxon>Tracheophyta</taxon>
        <taxon>Spermatophyta</taxon>
        <taxon>Magnoliopsida</taxon>
        <taxon>eudicotyledons</taxon>
        <taxon>Gunneridae</taxon>
        <taxon>Pentapetalae</taxon>
        <taxon>asterids</taxon>
        <taxon>lamiids</taxon>
        <taxon>Lamiales</taxon>
        <taxon>Orobanchaceae</taxon>
        <taxon>Buchnereae</taxon>
        <taxon>Striga</taxon>
    </lineage>
</organism>
<reference evidence="3" key="1">
    <citation type="journal article" date="2019" name="Curr. Biol.">
        <title>Genome Sequence of Striga asiatica Provides Insight into the Evolution of Plant Parasitism.</title>
        <authorList>
            <person name="Yoshida S."/>
            <person name="Kim S."/>
            <person name="Wafula E.K."/>
            <person name="Tanskanen J."/>
            <person name="Kim Y.M."/>
            <person name="Honaas L."/>
            <person name="Yang Z."/>
            <person name="Spallek T."/>
            <person name="Conn C.E."/>
            <person name="Ichihashi Y."/>
            <person name="Cheong K."/>
            <person name="Cui S."/>
            <person name="Der J.P."/>
            <person name="Gundlach H."/>
            <person name="Jiao Y."/>
            <person name="Hori C."/>
            <person name="Ishida J.K."/>
            <person name="Kasahara H."/>
            <person name="Kiba T."/>
            <person name="Kim M.S."/>
            <person name="Koo N."/>
            <person name="Laohavisit A."/>
            <person name="Lee Y.H."/>
            <person name="Lumba S."/>
            <person name="McCourt P."/>
            <person name="Mortimer J.C."/>
            <person name="Mutuku J.M."/>
            <person name="Nomura T."/>
            <person name="Sasaki-Sekimoto Y."/>
            <person name="Seto Y."/>
            <person name="Wang Y."/>
            <person name="Wakatake T."/>
            <person name="Sakakibara H."/>
            <person name="Demura T."/>
            <person name="Yamaguchi S."/>
            <person name="Yoneyama K."/>
            <person name="Manabe R.I."/>
            <person name="Nelson D.C."/>
            <person name="Schulman A.H."/>
            <person name="Timko M.P."/>
            <person name="dePamphilis C.W."/>
            <person name="Choi D."/>
            <person name="Shirasu K."/>
        </authorList>
    </citation>
    <scope>NUCLEOTIDE SEQUENCE [LARGE SCALE GENOMIC DNA]</scope>
    <source>
        <strain evidence="3">cv. UVA1</strain>
    </source>
</reference>